<dbReference type="AlphaFoldDB" id="A0A9P0VYB2"/>
<dbReference type="GO" id="GO:0000398">
    <property type="term" value="P:mRNA splicing, via spliceosome"/>
    <property type="evidence" value="ECO:0007669"/>
    <property type="project" value="UniProtKB-UniRule"/>
</dbReference>
<evidence type="ECO:0000313" key="17">
    <source>
        <dbReference type="Proteomes" id="UP000837801"/>
    </source>
</evidence>
<dbReference type="InterPro" id="IPR032570">
    <property type="entry name" value="SF1-HH"/>
</dbReference>
<dbReference type="GO" id="GO:0045131">
    <property type="term" value="F:pre-mRNA branch point binding"/>
    <property type="evidence" value="ECO:0007669"/>
    <property type="project" value="UniProtKB-UniRule"/>
</dbReference>
<comment type="subcellular location">
    <subcellularLocation>
        <location evidence="1 13">Nucleus</location>
    </subcellularLocation>
</comment>
<dbReference type="Gene3D" id="4.10.60.10">
    <property type="entry name" value="Zinc finger, CCHC-type"/>
    <property type="match status" value="1"/>
</dbReference>
<dbReference type="InterPro" id="IPR004087">
    <property type="entry name" value="KH_dom"/>
</dbReference>
<feature type="compositionally biased region" description="Basic and acidic residues" evidence="14">
    <location>
        <begin position="182"/>
        <end position="194"/>
    </location>
</feature>
<dbReference type="InterPro" id="IPR047086">
    <property type="entry name" value="SF1-HH_sf"/>
</dbReference>
<sequence length="494" mass="53328">MATRGRPTKWSGAPARYKDLGKLKLNTIISGHLTQEQIDAYQQYFRIEEISNLLRQAQEQRKPLVSLLPSGYVDEANYKRDPSPPPTYDSNGQRTNTRENRTRASLENERHYLIDESLKSVKNYMPPVEYRKPAKTTEKIYIPVKDYPEINFVGMLLGPRGKTLRDLQESSGAKLAIRGKGSVKDGRSDRDTHNNSDTSSAIISSASYSNPSLTASGEDDLHVLITSDSQESIAKAIKLTNEVIEKAISSPVGQNDLKRGQLRELAILNGTLRETKPYEPQQQRRGIPAGGLDVSAIVCNICGKVGHFARDCLMRKERDESEDSSGIWKKNKPNLPNLPNLPAAPWNVISNNVPNAPPYTTASGLPVQDPSEISKQEAIMPKVPSFVSNMTGIPLVAPPPTIGKAPDGLLPSMPPSSIVAKPPPPPLSAAVAPPPPPSGLVPPPPPPSGPTVPPPPPSGITRPLPPSGLPPPPPTSKLPPPPPSTVSKPPPPPK</sequence>
<dbReference type="CDD" id="cd02395">
    <property type="entry name" value="KH-I_BBP"/>
    <property type="match status" value="1"/>
</dbReference>
<comment type="similarity">
    <text evidence="2 13">Belongs to the BBP/SF1 family.</text>
</comment>
<dbReference type="SUPFAM" id="SSF54791">
    <property type="entry name" value="Eukaryotic type KH-domain (KH-domain type I)"/>
    <property type="match status" value="1"/>
</dbReference>
<dbReference type="PROSITE" id="PS50084">
    <property type="entry name" value="KH_TYPE_1"/>
    <property type="match status" value="1"/>
</dbReference>
<keyword evidence="10 13" id="KW-0539">Nucleus</keyword>
<dbReference type="InterPro" id="IPR001878">
    <property type="entry name" value="Znf_CCHC"/>
</dbReference>
<evidence type="ECO:0000256" key="10">
    <source>
        <dbReference type="ARBA" id="ARBA00023242"/>
    </source>
</evidence>
<evidence type="ECO:0000256" key="6">
    <source>
        <dbReference type="ARBA" id="ARBA00022771"/>
    </source>
</evidence>
<dbReference type="PROSITE" id="PS50158">
    <property type="entry name" value="ZF_CCHC"/>
    <property type="match status" value="1"/>
</dbReference>
<evidence type="ECO:0000256" key="3">
    <source>
        <dbReference type="ARBA" id="ARBA00017984"/>
    </source>
</evidence>
<evidence type="ECO:0000313" key="16">
    <source>
        <dbReference type="EMBL" id="CAH2352717.1"/>
    </source>
</evidence>
<dbReference type="SMART" id="SM00322">
    <property type="entry name" value="KH"/>
    <property type="match status" value="1"/>
</dbReference>
<feature type="region of interest" description="Disordered" evidence="14">
    <location>
        <begin position="406"/>
        <end position="494"/>
    </location>
</feature>
<dbReference type="Proteomes" id="UP000837801">
    <property type="component" value="Unassembled WGS sequence"/>
</dbReference>
<dbReference type="GO" id="GO:0048024">
    <property type="term" value="P:regulation of mRNA splicing, via spliceosome"/>
    <property type="evidence" value="ECO:0007669"/>
    <property type="project" value="TreeGrafter"/>
</dbReference>
<feature type="region of interest" description="Disordered" evidence="14">
    <location>
        <begin position="169"/>
        <end position="203"/>
    </location>
</feature>
<dbReference type="PANTHER" id="PTHR11208">
    <property type="entry name" value="RNA-BINDING PROTEIN RELATED"/>
    <property type="match status" value="1"/>
</dbReference>
<comment type="caution">
    <text evidence="16">The sequence shown here is derived from an EMBL/GenBank/DDBJ whole genome shotgun (WGS) entry which is preliminary data.</text>
</comment>
<dbReference type="GO" id="GO:0005681">
    <property type="term" value="C:spliceosomal complex"/>
    <property type="evidence" value="ECO:0007669"/>
    <property type="project" value="UniProtKB-KW"/>
</dbReference>
<comment type="function">
    <text evidence="13">Necessary for the splicing of pre-mRNA. Has a role in the recognition of the branch site (5'-UACUAAC-3'), the pyrimidine tract and the 3'-splice site at the 3'-end of introns.</text>
</comment>
<dbReference type="InterPro" id="IPR055256">
    <property type="entry name" value="KH_1_KHDC4/BBP-like"/>
</dbReference>
<evidence type="ECO:0000256" key="1">
    <source>
        <dbReference type="ARBA" id="ARBA00004123"/>
    </source>
</evidence>
<dbReference type="EMBL" id="CAKXYY010000007">
    <property type="protein sequence ID" value="CAH2352717.1"/>
    <property type="molecule type" value="Genomic_DNA"/>
</dbReference>
<keyword evidence="13" id="KW-0747">Spliceosome</keyword>
<dbReference type="PRINTS" id="PR01217">
    <property type="entry name" value="PRICHEXTENSN"/>
</dbReference>
<keyword evidence="9 13" id="KW-0508">mRNA splicing</keyword>
<evidence type="ECO:0000256" key="7">
    <source>
        <dbReference type="ARBA" id="ARBA00022833"/>
    </source>
</evidence>
<dbReference type="Pfam" id="PF22675">
    <property type="entry name" value="KH-I_KHDC4-BBP"/>
    <property type="match status" value="1"/>
</dbReference>
<evidence type="ECO:0000256" key="11">
    <source>
        <dbReference type="PROSITE-ProRule" id="PRU00047"/>
    </source>
</evidence>
<feature type="domain" description="CCHC-type" evidence="15">
    <location>
        <begin position="299"/>
        <end position="312"/>
    </location>
</feature>
<keyword evidence="7 13" id="KW-0862">Zinc</keyword>
<dbReference type="Pfam" id="PF00098">
    <property type="entry name" value="zf-CCHC"/>
    <property type="match status" value="1"/>
</dbReference>
<keyword evidence="5 13" id="KW-0479">Metal-binding</keyword>
<keyword evidence="17" id="KW-1185">Reference proteome</keyword>
<gene>
    <name evidence="16" type="ORF">CLIB1423_07S05952</name>
</gene>
<organism evidence="16 17">
    <name type="scientific">[Candida] railenensis</name>
    <dbReference type="NCBI Taxonomy" id="45579"/>
    <lineage>
        <taxon>Eukaryota</taxon>
        <taxon>Fungi</taxon>
        <taxon>Dikarya</taxon>
        <taxon>Ascomycota</taxon>
        <taxon>Saccharomycotina</taxon>
        <taxon>Pichiomycetes</taxon>
        <taxon>Debaryomycetaceae</taxon>
        <taxon>Kurtzmaniella</taxon>
    </lineage>
</organism>
<feature type="region of interest" description="Disordered" evidence="14">
    <location>
        <begin position="75"/>
        <end position="102"/>
    </location>
</feature>
<accession>A0A9P0VYB2</accession>
<dbReference type="Gene3D" id="3.30.1370.10">
    <property type="entry name" value="K Homology domain, type 1"/>
    <property type="match status" value="1"/>
</dbReference>
<name>A0A9P0VYB2_9ASCO</name>
<protein>
    <recommendedName>
        <fullName evidence="3 13">Branchpoint-bridging protein</fullName>
    </recommendedName>
</protein>
<keyword evidence="6 11" id="KW-0863">Zinc-finger</keyword>
<evidence type="ECO:0000256" key="4">
    <source>
        <dbReference type="ARBA" id="ARBA00022664"/>
    </source>
</evidence>
<keyword evidence="4 13" id="KW-0507">mRNA processing</keyword>
<dbReference type="InterPro" id="IPR045071">
    <property type="entry name" value="BBP-like"/>
</dbReference>
<dbReference type="InterPro" id="IPR036875">
    <property type="entry name" value="Znf_CCHC_sf"/>
</dbReference>
<dbReference type="Pfam" id="PF16275">
    <property type="entry name" value="SF1-HH"/>
    <property type="match status" value="1"/>
</dbReference>
<evidence type="ECO:0000256" key="8">
    <source>
        <dbReference type="ARBA" id="ARBA00022884"/>
    </source>
</evidence>
<evidence type="ECO:0000256" key="13">
    <source>
        <dbReference type="RuleBase" id="RU367126"/>
    </source>
</evidence>
<reference evidence="16" key="1">
    <citation type="submission" date="2022-03" db="EMBL/GenBank/DDBJ databases">
        <authorList>
            <person name="Legras J.-L."/>
            <person name="Devillers H."/>
            <person name="Grondin C."/>
        </authorList>
    </citation>
    <scope>NUCLEOTIDE SEQUENCE</scope>
    <source>
        <strain evidence="16">CLIB 1423</strain>
    </source>
</reference>
<keyword evidence="8 12" id="KW-0694">RNA-binding</keyword>
<evidence type="ECO:0000256" key="5">
    <source>
        <dbReference type="ARBA" id="ARBA00022723"/>
    </source>
</evidence>
<evidence type="ECO:0000256" key="2">
    <source>
        <dbReference type="ARBA" id="ARBA00010382"/>
    </source>
</evidence>
<proteinExistence type="inferred from homology"/>
<evidence type="ECO:0000256" key="12">
    <source>
        <dbReference type="PROSITE-ProRule" id="PRU00117"/>
    </source>
</evidence>
<dbReference type="Gene3D" id="6.10.140.1790">
    <property type="match status" value="1"/>
</dbReference>
<evidence type="ECO:0000256" key="9">
    <source>
        <dbReference type="ARBA" id="ARBA00023187"/>
    </source>
</evidence>
<feature type="compositionally biased region" description="Pro residues" evidence="14">
    <location>
        <begin position="421"/>
        <end position="494"/>
    </location>
</feature>
<dbReference type="GO" id="GO:0008270">
    <property type="term" value="F:zinc ion binding"/>
    <property type="evidence" value="ECO:0007669"/>
    <property type="project" value="UniProtKB-UniRule"/>
</dbReference>
<evidence type="ECO:0000259" key="15">
    <source>
        <dbReference type="PROSITE" id="PS50158"/>
    </source>
</evidence>
<evidence type="ECO:0000256" key="14">
    <source>
        <dbReference type="SAM" id="MobiDB-lite"/>
    </source>
</evidence>
<dbReference type="GO" id="GO:0003729">
    <property type="term" value="F:mRNA binding"/>
    <property type="evidence" value="ECO:0007669"/>
    <property type="project" value="TreeGrafter"/>
</dbReference>
<dbReference type="InterPro" id="IPR036612">
    <property type="entry name" value="KH_dom_type_1_sf"/>
</dbReference>
<dbReference type="SMART" id="SM00343">
    <property type="entry name" value="ZnF_C2HC"/>
    <property type="match status" value="1"/>
</dbReference>
<dbReference type="OrthoDB" id="6777263at2759"/>
<dbReference type="SUPFAM" id="SSF57756">
    <property type="entry name" value="Retrovirus zinc finger-like domains"/>
    <property type="match status" value="1"/>
</dbReference>
<dbReference type="PANTHER" id="PTHR11208:SF45">
    <property type="entry name" value="SPLICING FACTOR 1"/>
    <property type="match status" value="1"/>
</dbReference>